<dbReference type="EMBL" id="BAAATJ010000017">
    <property type="protein sequence ID" value="GAA2405550.1"/>
    <property type="molecule type" value="Genomic_DNA"/>
</dbReference>
<keyword evidence="2" id="KW-1185">Reference proteome</keyword>
<accession>A0ABN3IK00</accession>
<gene>
    <name evidence="1" type="ORF">GCM10010420_36750</name>
</gene>
<reference evidence="1 2" key="1">
    <citation type="journal article" date="2019" name="Int. J. Syst. Evol. Microbiol.">
        <title>The Global Catalogue of Microorganisms (GCM) 10K type strain sequencing project: providing services to taxonomists for standard genome sequencing and annotation.</title>
        <authorList>
            <consortium name="The Broad Institute Genomics Platform"/>
            <consortium name="The Broad Institute Genome Sequencing Center for Infectious Disease"/>
            <person name="Wu L."/>
            <person name="Ma J."/>
        </authorList>
    </citation>
    <scope>NUCLEOTIDE SEQUENCE [LARGE SCALE GENOMIC DNA]</scope>
    <source>
        <strain evidence="1 2">JCM 6921</strain>
    </source>
</reference>
<evidence type="ECO:0000313" key="2">
    <source>
        <dbReference type="Proteomes" id="UP001500058"/>
    </source>
</evidence>
<comment type="caution">
    <text evidence="1">The sequence shown here is derived from an EMBL/GenBank/DDBJ whole genome shotgun (WGS) entry which is preliminary data.</text>
</comment>
<sequence>MAWPVFAGMGIRALALSGMRPSEVVEQDRQGAVATDPQRRSVVPFLKMLSVRDGDGSRSRMLRWGRGMNLCGVARNGESGTAARGGDARRQGTVLFRGPVEEEAAGEDGQACFGQSVRYRSGDPALIGDLGVDVHRVRGAELLVDLGDQAYGVPDVHGGCGGQADCPEL</sequence>
<name>A0ABN3IK00_9ACTN</name>
<evidence type="ECO:0000313" key="1">
    <source>
        <dbReference type="EMBL" id="GAA2405550.1"/>
    </source>
</evidence>
<protein>
    <submittedName>
        <fullName evidence="1">Uncharacterized protein</fullName>
    </submittedName>
</protein>
<organism evidence="1 2">
    <name type="scientific">Streptomyces glaucosporus</name>
    <dbReference type="NCBI Taxonomy" id="284044"/>
    <lineage>
        <taxon>Bacteria</taxon>
        <taxon>Bacillati</taxon>
        <taxon>Actinomycetota</taxon>
        <taxon>Actinomycetes</taxon>
        <taxon>Kitasatosporales</taxon>
        <taxon>Streptomycetaceae</taxon>
        <taxon>Streptomyces</taxon>
    </lineage>
</organism>
<proteinExistence type="predicted"/>
<dbReference type="Proteomes" id="UP001500058">
    <property type="component" value="Unassembled WGS sequence"/>
</dbReference>